<dbReference type="Proteomes" id="UP001597544">
    <property type="component" value="Unassembled WGS sequence"/>
</dbReference>
<accession>A0ABW5IKS9</accession>
<sequence length="262" mass="29225">MRLLKNSWLTFIILFCVVSHTTNAQSLPPRFEVGAHGSMFVYHGDLTTYKFGSRKTSKFGFGVYGSYRFNNFLSVRANFAKGKLEGDDEEYANPLHARKFNFNSPVTEFAGLLVWDVLGMGSKEISPNLFPYIIGGIGYSSLDIQRDYSENTYGANHPYTLGLEEDIPQTLPSQLIVPMVGIGIRHYLTPKLTVNAEFMHRFTSTDYLDGFSQAADPSNNDSYYTFSAGLAYMFGERGGKGGGPNFKKGKGRKGKIECPVYE</sequence>
<evidence type="ECO:0000259" key="2">
    <source>
        <dbReference type="Pfam" id="PF19573"/>
    </source>
</evidence>
<feature type="domain" description="DUF6089" evidence="2">
    <location>
        <begin position="11"/>
        <end position="226"/>
    </location>
</feature>
<dbReference type="InterPro" id="IPR011250">
    <property type="entry name" value="OMP/PagP_B-barrel"/>
</dbReference>
<dbReference type="EMBL" id="JBHULU010000014">
    <property type="protein sequence ID" value="MFD2514267.1"/>
    <property type="molecule type" value="Genomic_DNA"/>
</dbReference>
<keyword evidence="4" id="KW-1185">Reference proteome</keyword>
<dbReference type="Gene3D" id="2.40.160.20">
    <property type="match status" value="1"/>
</dbReference>
<dbReference type="RefSeq" id="WP_377506510.1">
    <property type="nucleotide sequence ID" value="NZ_JBHULU010000014.1"/>
</dbReference>
<feature type="chain" id="PRO_5046480129" evidence="1">
    <location>
        <begin position="25"/>
        <end position="262"/>
    </location>
</feature>
<protein>
    <submittedName>
        <fullName evidence="3">DUF6089 family protein</fullName>
    </submittedName>
</protein>
<dbReference type="SUPFAM" id="SSF56925">
    <property type="entry name" value="OMPA-like"/>
    <property type="match status" value="1"/>
</dbReference>
<evidence type="ECO:0000313" key="4">
    <source>
        <dbReference type="Proteomes" id="UP001597544"/>
    </source>
</evidence>
<keyword evidence="1" id="KW-0732">Signal</keyword>
<proteinExistence type="predicted"/>
<gene>
    <name evidence="3" type="ORF">ACFSRY_10350</name>
</gene>
<organism evidence="3 4">
    <name type="scientific">Pontibacter locisalis</name>
    <dbReference type="NCBI Taxonomy" id="1719035"/>
    <lineage>
        <taxon>Bacteria</taxon>
        <taxon>Pseudomonadati</taxon>
        <taxon>Bacteroidota</taxon>
        <taxon>Cytophagia</taxon>
        <taxon>Cytophagales</taxon>
        <taxon>Hymenobacteraceae</taxon>
        <taxon>Pontibacter</taxon>
    </lineage>
</organism>
<name>A0ABW5IKS9_9BACT</name>
<feature type="signal peptide" evidence="1">
    <location>
        <begin position="1"/>
        <end position="24"/>
    </location>
</feature>
<dbReference type="InterPro" id="IPR045743">
    <property type="entry name" value="DUF6089"/>
</dbReference>
<comment type="caution">
    <text evidence="3">The sequence shown here is derived from an EMBL/GenBank/DDBJ whole genome shotgun (WGS) entry which is preliminary data.</text>
</comment>
<dbReference type="Pfam" id="PF19573">
    <property type="entry name" value="DUF6089"/>
    <property type="match status" value="1"/>
</dbReference>
<evidence type="ECO:0000313" key="3">
    <source>
        <dbReference type="EMBL" id="MFD2514267.1"/>
    </source>
</evidence>
<reference evidence="4" key="1">
    <citation type="journal article" date="2019" name="Int. J. Syst. Evol. Microbiol.">
        <title>The Global Catalogue of Microorganisms (GCM) 10K type strain sequencing project: providing services to taxonomists for standard genome sequencing and annotation.</title>
        <authorList>
            <consortium name="The Broad Institute Genomics Platform"/>
            <consortium name="The Broad Institute Genome Sequencing Center for Infectious Disease"/>
            <person name="Wu L."/>
            <person name="Ma J."/>
        </authorList>
    </citation>
    <scope>NUCLEOTIDE SEQUENCE [LARGE SCALE GENOMIC DNA]</scope>
    <source>
        <strain evidence="4">KCTC 42498</strain>
    </source>
</reference>
<evidence type="ECO:0000256" key="1">
    <source>
        <dbReference type="SAM" id="SignalP"/>
    </source>
</evidence>